<dbReference type="KEGG" id="cam:101489937"/>
<dbReference type="PaxDb" id="3827-XP_004495774.1"/>
<organism evidence="2 3">
    <name type="scientific">Cicer arietinum</name>
    <name type="common">Chickpea</name>
    <name type="synonym">Garbanzo</name>
    <dbReference type="NCBI Taxonomy" id="3827"/>
    <lineage>
        <taxon>Eukaryota</taxon>
        <taxon>Viridiplantae</taxon>
        <taxon>Streptophyta</taxon>
        <taxon>Embryophyta</taxon>
        <taxon>Tracheophyta</taxon>
        <taxon>Spermatophyta</taxon>
        <taxon>Magnoliopsida</taxon>
        <taxon>eudicotyledons</taxon>
        <taxon>Gunneridae</taxon>
        <taxon>Pentapetalae</taxon>
        <taxon>rosids</taxon>
        <taxon>fabids</taxon>
        <taxon>Fabales</taxon>
        <taxon>Fabaceae</taxon>
        <taxon>Papilionoideae</taxon>
        <taxon>50 kb inversion clade</taxon>
        <taxon>NPAAA clade</taxon>
        <taxon>Hologalegina</taxon>
        <taxon>IRL clade</taxon>
        <taxon>Cicereae</taxon>
        <taxon>Cicer</taxon>
    </lineage>
</organism>
<evidence type="ECO:0000259" key="1">
    <source>
        <dbReference type="Pfam" id="PF10440"/>
    </source>
</evidence>
<name>A0A1S2XYR1_CICAR</name>
<dbReference type="eggNOG" id="ENOG502S7BK">
    <property type="taxonomic scope" value="Eukaryota"/>
</dbReference>
<dbReference type="OrthoDB" id="1898570at2759"/>
<evidence type="ECO:0000313" key="2">
    <source>
        <dbReference type="Proteomes" id="UP000087171"/>
    </source>
</evidence>
<dbReference type="RefSeq" id="XP_004495774.1">
    <property type="nucleotide sequence ID" value="XM_004495717.3"/>
</dbReference>
<gene>
    <name evidence="3" type="primary">LOC101489937</name>
</gene>
<protein>
    <submittedName>
        <fullName evidence="3">Uncharacterized protein LOC101489937</fullName>
    </submittedName>
</protein>
<reference evidence="2" key="1">
    <citation type="journal article" date="2013" name="Nat. Biotechnol.">
        <title>Draft genome sequence of chickpea (Cicer arietinum) provides a resource for trait improvement.</title>
        <authorList>
            <person name="Varshney R.K."/>
            <person name="Song C."/>
            <person name="Saxena R.K."/>
            <person name="Azam S."/>
            <person name="Yu S."/>
            <person name="Sharpe A.G."/>
            <person name="Cannon S."/>
            <person name="Baek J."/>
            <person name="Rosen B.D."/>
            <person name="Tar'an B."/>
            <person name="Millan T."/>
            <person name="Zhang X."/>
            <person name="Ramsay L.D."/>
            <person name="Iwata A."/>
            <person name="Wang Y."/>
            <person name="Nelson W."/>
            <person name="Farmer A.D."/>
            <person name="Gaur P.M."/>
            <person name="Soderlund C."/>
            <person name="Penmetsa R.V."/>
            <person name="Xu C."/>
            <person name="Bharti A.K."/>
            <person name="He W."/>
            <person name="Winter P."/>
            <person name="Zhao S."/>
            <person name="Hane J.K."/>
            <person name="Carrasquilla-Garcia N."/>
            <person name="Condie J.A."/>
            <person name="Upadhyaya H.D."/>
            <person name="Luo M.C."/>
            <person name="Thudi M."/>
            <person name="Gowda C.L."/>
            <person name="Singh N.P."/>
            <person name="Lichtenzveig J."/>
            <person name="Gali K.K."/>
            <person name="Rubio J."/>
            <person name="Nadarajan N."/>
            <person name="Dolezel J."/>
            <person name="Bansal K.C."/>
            <person name="Xu X."/>
            <person name="Edwards D."/>
            <person name="Zhang G."/>
            <person name="Kahl G."/>
            <person name="Gil J."/>
            <person name="Singh K.B."/>
            <person name="Datta S.K."/>
            <person name="Jackson S.A."/>
            <person name="Wang J."/>
            <person name="Cook D.R."/>
        </authorList>
    </citation>
    <scope>NUCLEOTIDE SEQUENCE [LARGE SCALE GENOMIC DNA]</scope>
    <source>
        <strain evidence="2">cv. CDC Frontier</strain>
    </source>
</reference>
<dbReference type="InterPro" id="IPR018848">
    <property type="entry name" value="WIYLD_domain"/>
</dbReference>
<keyword evidence="2" id="KW-1185">Reference proteome</keyword>
<evidence type="ECO:0000313" key="3">
    <source>
        <dbReference type="RefSeq" id="XP_004495774.1"/>
    </source>
</evidence>
<dbReference type="STRING" id="3827.A0A1S2XYR1"/>
<dbReference type="Proteomes" id="UP000087171">
    <property type="component" value="Chromosome Ca4"/>
</dbReference>
<dbReference type="PANTHER" id="PTHR34271">
    <property type="entry name" value="NUCLEOLAR HISTONE METHYLTRANSFERASE-RELATED PROTEIN"/>
    <property type="match status" value="1"/>
</dbReference>
<dbReference type="PANTHER" id="PTHR34271:SF1">
    <property type="entry name" value="NUCLEOLAR HISTONE METHYLTRANSFERASE-RELATED PROTEIN"/>
    <property type="match status" value="1"/>
</dbReference>
<feature type="domain" description="WIYLD" evidence="1">
    <location>
        <begin position="9"/>
        <end position="69"/>
    </location>
</feature>
<accession>A0A1S2XYR1</accession>
<sequence length="248" mass="26808">MAPRRRPLKKGERRMDAALDAMAPFGFPNKLVRQTVDQLLTVYGGNDGWVFIEDSAYTLLINTLLEQQQDQDCLIEDNPGNGPNEASPAGCSNRALVPCSNTEASNDAPLTNQAVDAISATSETGNQLTIVAVDTATATSKTVDEPPIKPISVNTSEATIQSSNHPSAKAVDTVSATNEIDNQALVKAIKDIVSTDIECVLPQRKSSQPMGRLYHKRRRPCHGWISSDGDDEEELIELPNKIVNNGVN</sequence>
<reference evidence="3" key="2">
    <citation type="submission" date="2025-08" db="UniProtKB">
        <authorList>
            <consortium name="RefSeq"/>
        </authorList>
    </citation>
    <scope>IDENTIFICATION</scope>
    <source>
        <tissue evidence="3">Etiolated seedlings</tissue>
    </source>
</reference>
<dbReference type="Pfam" id="PF10440">
    <property type="entry name" value="WIYLD"/>
    <property type="match status" value="1"/>
</dbReference>
<proteinExistence type="predicted"/>
<dbReference type="InterPro" id="IPR043017">
    <property type="entry name" value="WIYLD_dom_sf"/>
</dbReference>
<dbReference type="GeneID" id="101489937"/>
<dbReference type="Gene3D" id="1.10.8.850">
    <property type="entry name" value="Histone-lysine N methyltransferase , C-terminal domain-like"/>
    <property type="match status" value="1"/>
</dbReference>
<dbReference type="AlphaFoldDB" id="A0A1S2XYR1"/>